<evidence type="ECO:0000256" key="5">
    <source>
        <dbReference type="ARBA" id="ARBA00023242"/>
    </source>
</evidence>
<dbReference type="Pfam" id="PF00907">
    <property type="entry name" value="T-box"/>
    <property type="match status" value="1"/>
</dbReference>
<dbReference type="EMBL" id="CAJOBA010042804">
    <property type="protein sequence ID" value="CAF4139914.1"/>
    <property type="molecule type" value="Genomic_DNA"/>
</dbReference>
<dbReference type="EMBL" id="CAJOBC010009253">
    <property type="protein sequence ID" value="CAF3983045.1"/>
    <property type="molecule type" value="Genomic_DNA"/>
</dbReference>
<keyword evidence="3 6" id="KW-0238">DNA-binding</keyword>
<keyword evidence="4" id="KW-0804">Transcription</keyword>
<dbReference type="InterPro" id="IPR046360">
    <property type="entry name" value="T-box_DNA-bd"/>
</dbReference>
<dbReference type="GO" id="GO:0045893">
    <property type="term" value="P:positive regulation of DNA-templated transcription"/>
    <property type="evidence" value="ECO:0007669"/>
    <property type="project" value="InterPro"/>
</dbReference>
<reference evidence="8" key="1">
    <citation type="submission" date="2021-02" db="EMBL/GenBank/DDBJ databases">
        <authorList>
            <person name="Nowell W R."/>
        </authorList>
    </citation>
    <scope>NUCLEOTIDE SEQUENCE</scope>
</reference>
<evidence type="ECO:0000313" key="11">
    <source>
        <dbReference type="EMBL" id="CAF4139914.1"/>
    </source>
</evidence>
<dbReference type="PROSITE" id="PS01283">
    <property type="entry name" value="TBOX_1"/>
    <property type="match status" value="1"/>
</dbReference>
<comment type="caution">
    <text evidence="8">The sequence shown here is derived from an EMBL/GenBank/DDBJ whole genome shotgun (WGS) entry which is preliminary data.</text>
</comment>
<gene>
    <name evidence="8" type="ORF">GPM918_LOCUS24614</name>
    <name evidence="9" type="ORF">OVA965_LOCUS29769</name>
    <name evidence="10" type="ORF">SRO942_LOCUS24618</name>
    <name evidence="11" type="ORF">TMI583_LOCUS30559</name>
</gene>
<evidence type="ECO:0000256" key="6">
    <source>
        <dbReference type="PROSITE-ProRule" id="PRU00201"/>
    </source>
</evidence>
<dbReference type="PANTHER" id="PTHR11267:SF181">
    <property type="entry name" value="OPTOMOTOR-BLIND PROTEIN"/>
    <property type="match status" value="1"/>
</dbReference>
<dbReference type="Gene3D" id="2.60.40.820">
    <property type="entry name" value="Transcription factor, T-box"/>
    <property type="match status" value="1"/>
</dbReference>
<dbReference type="OrthoDB" id="7442607at2759"/>
<dbReference type="GO" id="GO:0005634">
    <property type="term" value="C:nucleus"/>
    <property type="evidence" value="ECO:0007669"/>
    <property type="project" value="UniProtKB-SubCell"/>
</dbReference>
<dbReference type="GO" id="GO:0001708">
    <property type="term" value="P:cell fate specification"/>
    <property type="evidence" value="ECO:0007669"/>
    <property type="project" value="TreeGrafter"/>
</dbReference>
<dbReference type="GO" id="GO:0000785">
    <property type="term" value="C:chromatin"/>
    <property type="evidence" value="ECO:0007669"/>
    <property type="project" value="TreeGrafter"/>
</dbReference>
<feature type="domain" description="T-box" evidence="7">
    <location>
        <begin position="83"/>
        <end position="178"/>
    </location>
</feature>
<dbReference type="SMART" id="SM00425">
    <property type="entry name" value="TBOX"/>
    <property type="match status" value="1"/>
</dbReference>
<dbReference type="PROSITE" id="PS50252">
    <property type="entry name" value="TBOX_3"/>
    <property type="match status" value="1"/>
</dbReference>
<accession>A0A814XRP9</accession>
<keyword evidence="5 6" id="KW-0539">Nucleus</keyword>
<dbReference type="AlphaFoldDB" id="A0A814XRP9"/>
<dbReference type="Proteomes" id="UP000682733">
    <property type="component" value="Unassembled WGS sequence"/>
</dbReference>
<dbReference type="InterPro" id="IPR036960">
    <property type="entry name" value="T-box_sf"/>
</dbReference>
<dbReference type="GO" id="GO:0000978">
    <property type="term" value="F:RNA polymerase II cis-regulatory region sequence-specific DNA binding"/>
    <property type="evidence" value="ECO:0007669"/>
    <property type="project" value="InterPro"/>
</dbReference>
<dbReference type="EMBL" id="CAJNOQ010009249">
    <property type="protein sequence ID" value="CAF1219482.1"/>
    <property type="molecule type" value="Genomic_DNA"/>
</dbReference>
<evidence type="ECO:0000256" key="4">
    <source>
        <dbReference type="ARBA" id="ARBA00023163"/>
    </source>
</evidence>
<evidence type="ECO:0000259" key="7">
    <source>
        <dbReference type="PROSITE" id="PS50252"/>
    </source>
</evidence>
<dbReference type="InterPro" id="IPR018186">
    <property type="entry name" value="TF_T-box_CS"/>
</dbReference>
<dbReference type="Proteomes" id="UP000681722">
    <property type="component" value="Unassembled WGS sequence"/>
</dbReference>
<name>A0A814XRP9_9BILA</name>
<evidence type="ECO:0000313" key="10">
    <source>
        <dbReference type="EMBL" id="CAF3983045.1"/>
    </source>
</evidence>
<comment type="subcellular location">
    <subcellularLocation>
        <location evidence="1 6">Nucleus</location>
    </subcellularLocation>
</comment>
<dbReference type="PRINTS" id="PR00937">
    <property type="entry name" value="TBOX"/>
</dbReference>
<dbReference type="InterPro" id="IPR001699">
    <property type="entry name" value="TF_T-box"/>
</dbReference>
<keyword evidence="12" id="KW-1185">Reference proteome</keyword>
<evidence type="ECO:0000313" key="9">
    <source>
        <dbReference type="EMBL" id="CAF1328462.1"/>
    </source>
</evidence>
<proteinExistence type="predicted"/>
<dbReference type="EMBL" id="CAJNOK010021184">
    <property type="protein sequence ID" value="CAF1328462.1"/>
    <property type="molecule type" value="Genomic_DNA"/>
</dbReference>
<evidence type="ECO:0000256" key="2">
    <source>
        <dbReference type="ARBA" id="ARBA00023015"/>
    </source>
</evidence>
<dbReference type="GO" id="GO:0000981">
    <property type="term" value="F:DNA-binding transcription factor activity, RNA polymerase II-specific"/>
    <property type="evidence" value="ECO:0007669"/>
    <property type="project" value="TreeGrafter"/>
</dbReference>
<dbReference type="PANTHER" id="PTHR11267">
    <property type="entry name" value="T-BOX PROTEIN-RELATED"/>
    <property type="match status" value="1"/>
</dbReference>
<protein>
    <recommendedName>
        <fullName evidence="7">T-box domain-containing protein</fullName>
    </recommendedName>
</protein>
<dbReference type="InterPro" id="IPR008967">
    <property type="entry name" value="p53-like_TF_DNA-bd_sf"/>
</dbReference>
<comment type="caution">
    <text evidence="6">Lacks conserved residue(s) required for the propagation of feature annotation.</text>
</comment>
<dbReference type="SUPFAM" id="SSF49417">
    <property type="entry name" value="p53-like transcription factors"/>
    <property type="match status" value="1"/>
</dbReference>
<keyword evidence="2" id="KW-0805">Transcription regulation</keyword>
<organism evidence="8 12">
    <name type="scientific">Didymodactylos carnosus</name>
    <dbReference type="NCBI Taxonomy" id="1234261"/>
    <lineage>
        <taxon>Eukaryota</taxon>
        <taxon>Metazoa</taxon>
        <taxon>Spiralia</taxon>
        <taxon>Gnathifera</taxon>
        <taxon>Rotifera</taxon>
        <taxon>Eurotatoria</taxon>
        <taxon>Bdelloidea</taxon>
        <taxon>Philodinida</taxon>
        <taxon>Philodinidae</taxon>
        <taxon>Didymodactylos</taxon>
    </lineage>
</organism>
<evidence type="ECO:0000313" key="12">
    <source>
        <dbReference type="Proteomes" id="UP000663829"/>
    </source>
</evidence>
<sequence>MLMPSITSRDYLPSLNPIFAGNPFSYRMHNPFTGICQPYENQQQSLQNSRNSIKKSYIEPVDETIGSNSLGTNDDDDDPKVELDNKQLWHEFHNHGTEMVITKSGRRMFPAFKVKVTGLSEQVKYVFLMDIQAADNHRYKFHNSKWMIAGNADPEMPKRLYVHPDSPATGIYLFSNIVYILLLSNFLL</sequence>
<dbReference type="Proteomes" id="UP000677228">
    <property type="component" value="Unassembled WGS sequence"/>
</dbReference>
<evidence type="ECO:0000256" key="1">
    <source>
        <dbReference type="ARBA" id="ARBA00004123"/>
    </source>
</evidence>
<dbReference type="Proteomes" id="UP000663829">
    <property type="component" value="Unassembled WGS sequence"/>
</dbReference>
<evidence type="ECO:0000256" key="3">
    <source>
        <dbReference type="ARBA" id="ARBA00023125"/>
    </source>
</evidence>
<evidence type="ECO:0000313" key="8">
    <source>
        <dbReference type="EMBL" id="CAF1219482.1"/>
    </source>
</evidence>